<dbReference type="OrthoDB" id="144815at2"/>
<sequence length="355" mass="38980">MSDFTPCCLPLLIGSVPLNDHRQAVEMIFAHTPQLPIWPQLPMYREEGMIPQFLSGYPGVDDCDGKTFINMERESFDEEFLAFFEEYLLVSEGASDLEDSRFALTPQVAKGFFEFLDVAAERKNELVGLKGQITGPVTFCTGVVDQAGRAIFYNDQLRDAAIKMLALKGAYQARRMAQIARPALVFFDEPGLSGFGTSAFITISKEDIIQCLAEVFAAVKAEGGLTGVHVCANTEWSLLFEAGVDVLSYDAYGFFDRLVLYPKELKSFLERGGILATGIVPTAADLIDNATVDELVEMWYSQTAQLEALGINGETIFRQTLITPSCGTGTVSVEQARKVMELTRNVSAAIRAKLG</sequence>
<accession>A0A1M7YA79</accession>
<proteinExistence type="predicted"/>
<dbReference type="Proteomes" id="UP000184603">
    <property type="component" value="Unassembled WGS sequence"/>
</dbReference>
<dbReference type="InterPro" id="IPR038071">
    <property type="entry name" value="UROD/MetE-like_sf"/>
</dbReference>
<gene>
    <name evidence="1" type="ORF">SAMN02745220_02875</name>
</gene>
<keyword evidence="2" id="KW-1185">Reference proteome</keyword>
<dbReference type="Gene3D" id="3.20.20.210">
    <property type="match status" value="1"/>
</dbReference>
<dbReference type="AlphaFoldDB" id="A0A1M7YA79"/>
<evidence type="ECO:0000313" key="2">
    <source>
        <dbReference type="Proteomes" id="UP000184603"/>
    </source>
</evidence>
<organism evidence="1 2">
    <name type="scientific">Desulfopila aestuarii DSM 18488</name>
    <dbReference type="NCBI Taxonomy" id="1121416"/>
    <lineage>
        <taxon>Bacteria</taxon>
        <taxon>Pseudomonadati</taxon>
        <taxon>Thermodesulfobacteriota</taxon>
        <taxon>Desulfobulbia</taxon>
        <taxon>Desulfobulbales</taxon>
        <taxon>Desulfocapsaceae</taxon>
        <taxon>Desulfopila</taxon>
    </lineage>
</organism>
<name>A0A1M7YA79_9BACT</name>
<dbReference type="STRING" id="1121416.SAMN02745220_02875"/>
<evidence type="ECO:0000313" key="1">
    <source>
        <dbReference type="EMBL" id="SHO49517.1"/>
    </source>
</evidence>
<reference evidence="1 2" key="1">
    <citation type="submission" date="2016-12" db="EMBL/GenBank/DDBJ databases">
        <authorList>
            <person name="Song W.-J."/>
            <person name="Kurnit D.M."/>
        </authorList>
    </citation>
    <scope>NUCLEOTIDE SEQUENCE [LARGE SCALE GENOMIC DNA]</scope>
    <source>
        <strain evidence="1 2">DSM 18488</strain>
    </source>
</reference>
<protein>
    <submittedName>
        <fullName evidence="1">Methionine synthase II (Cobalamin-independent)</fullName>
    </submittedName>
</protein>
<dbReference type="EMBL" id="FRFE01000014">
    <property type="protein sequence ID" value="SHO49517.1"/>
    <property type="molecule type" value="Genomic_DNA"/>
</dbReference>
<dbReference type="SUPFAM" id="SSF51726">
    <property type="entry name" value="UROD/MetE-like"/>
    <property type="match status" value="1"/>
</dbReference>